<dbReference type="GO" id="GO:0003677">
    <property type="term" value="F:DNA binding"/>
    <property type="evidence" value="ECO:0007669"/>
    <property type="project" value="UniProtKB-KW"/>
</dbReference>
<dbReference type="InterPro" id="IPR041468">
    <property type="entry name" value="HTH_ParB/Spo0J"/>
</dbReference>
<dbReference type="InterPro" id="IPR036086">
    <property type="entry name" value="ParB/Sulfiredoxin_sf"/>
</dbReference>
<keyword evidence="3" id="KW-0238">DNA-binding</keyword>
<evidence type="ECO:0000313" key="5">
    <source>
        <dbReference type="EMBL" id="RDB36719.1"/>
    </source>
</evidence>
<dbReference type="AlphaFoldDB" id="A0A369KPX1"/>
<dbReference type="EMBL" id="QOVW01000036">
    <property type="protein sequence ID" value="RDB36719.1"/>
    <property type="molecule type" value="Genomic_DNA"/>
</dbReference>
<evidence type="ECO:0000256" key="3">
    <source>
        <dbReference type="ARBA" id="ARBA00023125"/>
    </source>
</evidence>
<evidence type="ECO:0000256" key="2">
    <source>
        <dbReference type="ARBA" id="ARBA00022829"/>
    </source>
</evidence>
<dbReference type="GO" id="GO:0007059">
    <property type="term" value="P:chromosome segregation"/>
    <property type="evidence" value="ECO:0007669"/>
    <property type="project" value="UniProtKB-KW"/>
</dbReference>
<dbReference type="Proteomes" id="UP000253934">
    <property type="component" value="Unassembled WGS sequence"/>
</dbReference>
<feature type="domain" description="ParB-like N-terminal" evidence="4">
    <location>
        <begin position="38"/>
        <end position="128"/>
    </location>
</feature>
<dbReference type="SUPFAM" id="SSF109709">
    <property type="entry name" value="KorB DNA-binding domain-like"/>
    <property type="match status" value="1"/>
</dbReference>
<protein>
    <submittedName>
        <fullName evidence="5">ParB/RepB/Spo0J family partition protein</fullName>
    </submittedName>
</protein>
<evidence type="ECO:0000259" key="4">
    <source>
        <dbReference type="SMART" id="SM00470"/>
    </source>
</evidence>
<dbReference type="InterPro" id="IPR050336">
    <property type="entry name" value="Chromosome_partition/occlusion"/>
</dbReference>
<dbReference type="FunFam" id="1.10.10.2830:FF:000001">
    <property type="entry name" value="Chromosome partitioning protein ParB"/>
    <property type="match status" value="1"/>
</dbReference>
<sequence length="300" mass="34214">MNQNITNDTQTYEPPKPVTINHKYSEDSKNYYQNQIVEYLSVNLLTPLEKQPRYSFNQEGLEDLAQSIRTFGILQPIIVSLENNNQIKIIAGERRWRAAQIAGLDKVPCIIRELHDHSQLELALIENIQRESLSPVEEAKSFKQLLDDHNYSQDDLASRLGKSRTSITNTIRLLSLPEKILNDLHSRVVSAGHARALCSCENEKLQLKAHSIIVKKKLSVRQTEELVKTIKLEKTQKALIDSISPDLRYICDQYKGHLGTKVKITGDTNKGKIEISYYTLDDLERISELILGNVISPKNK</sequence>
<dbReference type="Gene3D" id="3.90.1530.30">
    <property type="match status" value="1"/>
</dbReference>
<dbReference type="SUPFAM" id="SSF110849">
    <property type="entry name" value="ParB/Sulfiredoxin"/>
    <property type="match status" value="1"/>
</dbReference>
<dbReference type="Pfam" id="PF02195">
    <property type="entry name" value="ParB_N"/>
    <property type="match status" value="1"/>
</dbReference>
<evidence type="ECO:0000313" key="6">
    <source>
        <dbReference type="Proteomes" id="UP000253934"/>
    </source>
</evidence>
<evidence type="ECO:0000256" key="1">
    <source>
        <dbReference type="ARBA" id="ARBA00006295"/>
    </source>
</evidence>
<proteinExistence type="inferred from homology"/>
<dbReference type="CDD" id="cd16393">
    <property type="entry name" value="SPO0J_N"/>
    <property type="match status" value="1"/>
</dbReference>
<dbReference type="SMART" id="SM00470">
    <property type="entry name" value="ParB"/>
    <property type="match status" value="1"/>
</dbReference>
<dbReference type="Gene3D" id="1.10.10.2830">
    <property type="match status" value="1"/>
</dbReference>
<dbReference type="FunFam" id="3.90.1530.30:FF:000001">
    <property type="entry name" value="Chromosome partitioning protein ParB"/>
    <property type="match status" value="1"/>
</dbReference>
<comment type="similarity">
    <text evidence="1">Belongs to the ParB family.</text>
</comment>
<dbReference type="NCBIfam" id="TIGR00180">
    <property type="entry name" value="parB_part"/>
    <property type="match status" value="1"/>
</dbReference>
<dbReference type="Pfam" id="PF17762">
    <property type="entry name" value="HTH_ParB"/>
    <property type="match status" value="1"/>
</dbReference>
<gene>
    <name evidence="5" type="ORF">DCC88_03635</name>
</gene>
<organism evidence="5 6">
    <name type="scientific">Spirobacillus cienkowskii</name>
    <dbReference type="NCBI Taxonomy" id="495820"/>
    <lineage>
        <taxon>Bacteria</taxon>
        <taxon>Pseudomonadati</taxon>
        <taxon>Bdellovibrionota</taxon>
        <taxon>Oligoflexia</taxon>
        <taxon>Silvanigrellales</taxon>
        <taxon>Spirobacillus</taxon>
    </lineage>
</organism>
<dbReference type="InterPro" id="IPR057240">
    <property type="entry name" value="ParB_dimer_C"/>
</dbReference>
<comment type="caution">
    <text evidence="5">The sequence shown here is derived from an EMBL/GenBank/DDBJ whole genome shotgun (WGS) entry which is preliminary data.</text>
</comment>
<dbReference type="GO" id="GO:0005694">
    <property type="term" value="C:chromosome"/>
    <property type="evidence" value="ECO:0007669"/>
    <property type="project" value="TreeGrafter"/>
</dbReference>
<dbReference type="PANTHER" id="PTHR33375:SF1">
    <property type="entry name" value="CHROMOSOME-PARTITIONING PROTEIN PARB-RELATED"/>
    <property type="match status" value="1"/>
</dbReference>
<reference evidence="5" key="1">
    <citation type="submission" date="2018-04" db="EMBL/GenBank/DDBJ databases">
        <title>Draft genome sequence of the Candidatus Spirobacillus cienkowskii, a pathogen of freshwater Daphnia species, reconstructed from hemolymph metagenomic reads.</title>
        <authorList>
            <person name="Bresciani L."/>
            <person name="Lemos L.N."/>
            <person name="Wale N."/>
            <person name="Lin J.Y."/>
            <person name="Fernandes G.R."/>
            <person name="Duffy M.A."/>
            <person name="Rodrigues J.M."/>
        </authorList>
    </citation>
    <scope>NUCLEOTIDE SEQUENCE [LARGE SCALE GENOMIC DNA]</scope>
    <source>
        <strain evidence="5">Binning01</strain>
    </source>
</reference>
<accession>A0A369KPX1</accession>
<dbReference type="Pfam" id="PF23552">
    <property type="entry name" value="ParB_C"/>
    <property type="match status" value="1"/>
</dbReference>
<keyword evidence="2" id="KW-0159">Chromosome partition</keyword>
<dbReference type="InterPro" id="IPR003115">
    <property type="entry name" value="ParB_N"/>
</dbReference>
<name>A0A369KPX1_9BACT</name>
<dbReference type="GO" id="GO:0045881">
    <property type="term" value="P:positive regulation of sporulation resulting in formation of a cellular spore"/>
    <property type="evidence" value="ECO:0007669"/>
    <property type="project" value="TreeGrafter"/>
</dbReference>
<keyword evidence="6" id="KW-1185">Reference proteome</keyword>
<dbReference type="InterPro" id="IPR004437">
    <property type="entry name" value="ParB/RepB/Spo0J"/>
</dbReference>
<dbReference type="PANTHER" id="PTHR33375">
    <property type="entry name" value="CHROMOSOME-PARTITIONING PROTEIN PARB-RELATED"/>
    <property type="match status" value="1"/>
</dbReference>